<reference evidence="1" key="1">
    <citation type="submission" date="2021-02" db="EMBL/GenBank/DDBJ databases">
        <authorList>
            <person name="Dougan E. K."/>
            <person name="Rhodes N."/>
            <person name="Thang M."/>
            <person name="Chan C."/>
        </authorList>
    </citation>
    <scope>NUCLEOTIDE SEQUENCE</scope>
</reference>
<name>A0A812UEW4_9DINO</name>
<evidence type="ECO:0000313" key="2">
    <source>
        <dbReference type="Proteomes" id="UP000604046"/>
    </source>
</evidence>
<dbReference type="Proteomes" id="UP000604046">
    <property type="component" value="Unassembled WGS sequence"/>
</dbReference>
<accession>A0A812UEW4</accession>
<proteinExistence type="predicted"/>
<dbReference type="AlphaFoldDB" id="A0A812UEW4"/>
<protein>
    <submittedName>
        <fullName evidence="1">Uncharacterized protein</fullName>
    </submittedName>
</protein>
<gene>
    <name evidence="1" type="ORF">SNAT2548_LOCUS31890</name>
</gene>
<comment type="caution">
    <text evidence="1">The sequence shown here is derived from an EMBL/GenBank/DDBJ whole genome shotgun (WGS) entry which is preliminary data.</text>
</comment>
<evidence type="ECO:0000313" key="1">
    <source>
        <dbReference type="EMBL" id="CAE7563851.1"/>
    </source>
</evidence>
<organism evidence="1 2">
    <name type="scientific">Symbiodinium natans</name>
    <dbReference type="NCBI Taxonomy" id="878477"/>
    <lineage>
        <taxon>Eukaryota</taxon>
        <taxon>Sar</taxon>
        <taxon>Alveolata</taxon>
        <taxon>Dinophyceae</taxon>
        <taxon>Suessiales</taxon>
        <taxon>Symbiodiniaceae</taxon>
        <taxon>Symbiodinium</taxon>
    </lineage>
</organism>
<keyword evidence="2" id="KW-1185">Reference proteome</keyword>
<dbReference type="OrthoDB" id="10444686at2759"/>
<sequence length="192" mass="21088">MTAPLPDALPPHATTLVFHTSRNTLYAEFMAHLLSSCGGLLGLEMLDIVLCESPKEVVVNFTSHEACRCAIEMIGPHMGDLVLEISLAPRQGLRSNLAYFFKQPIPHERFAKALHVLSEGRELPLRVAHARHLGFELAASGPGPGRQLQHSDARSTVLLREEPAKLPWPHSFALGGEKSRQISGDAEHVFHL</sequence>
<dbReference type="EMBL" id="CAJNDS010002680">
    <property type="protein sequence ID" value="CAE7563851.1"/>
    <property type="molecule type" value="Genomic_DNA"/>
</dbReference>